<protein>
    <recommendedName>
        <fullName evidence="1">DUF4219 domain-containing protein</fullName>
    </recommendedName>
</protein>
<sequence length="141" mass="15810">YPNLNDQNYAEWSMRTEAVLVRRGLWGVVHIWLSLRRVHQARGFATTLALKRTFLTSKKAPGQSMQSWIGQVSAHVFRMEQAGITVGELDRILAITIGLPPSYTPVIIHFDSLPASELTLNGVITRLLNEETRQQADTTPA</sequence>
<feature type="domain" description="DUF4219" evidence="1">
    <location>
        <begin position="4"/>
        <end position="29"/>
    </location>
</feature>
<organism evidence="2 3">
    <name type="scientific">Exidia glandulosa HHB12029</name>
    <dbReference type="NCBI Taxonomy" id="1314781"/>
    <lineage>
        <taxon>Eukaryota</taxon>
        <taxon>Fungi</taxon>
        <taxon>Dikarya</taxon>
        <taxon>Basidiomycota</taxon>
        <taxon>Agaricomycotina</taxon>
        <taxon>Agaricomycetes</taxon>
        <taxon>Auriculariales</taxon>
        <taxon>Exidiaceae</taxon>
        <taxon>Exidia</taxon>
    </lineage>
</organism>
<evidence type="ECO:0000259" key="1">
    <source>
        <dbReference type="Pfam" id="PF13961"/>
    </source>
</evidence>
<proteinExistence type="predicted"/>
<dbReference type="Proteomes" id="UP000077266">
    <property type="component" value="Unassembled WGS sequence"/>
</dbReference>
<dbReference type="STRING" id="1314781.A0A165BF34"/>
<dbReference type="AlphaFoldDB" id="A0A165BF34"/>
<gene>
    <name evidence="2" type="ORF">EXIGLDRAFT_578054</name>
</gene>
<feature type="non-terminal residue" evidence="2">
    <location>
        <position position="141"/>
    </location>
</feature>
<dbReference type="InParanoid" id="A0A165BF34"/>
<accession>A0A165BF34</accession>
<dbReference type="InterPro" id="IPR025314">
    <property type="entry name" value="DUF4219"/>
</dbReference>
<dbReference type="Pfam" id="PF13961">
    <property type="entry name" value="DUF4219"/>
    <property type="match status" value="1"/>
</dbReference>
<evidence type="ECO:0000313" key="2">
    <source>
        <dbReference type="EMBL" id="KZV80502.1"/>
    </source>
</evidence>
<evidence type="ECO:0000313" key="3">
    <source>
        <dbReference type="Proteomes" id="UP000077266"/>
    </source>
</evidence>
<dbReference type="OrthoDB" id="3265539at2759"/>
<dbReference type="EMBL" id="KV426476">
    <property type="protein sequence ID" value="KZV80502.1"/>
    <property type="molecule type" value="Genomic_DNA"/>
</dbReference>
<reference evidence="2 3" key="1">
    <citation type="journal article" date="2016" name="Mol. Biol. Evol.">
        <title>Comparative Genomics of Early-Diverging Mushroom-Forming Fungi Provides Insights into the Origins of Lignocellulose Decay Capabilities.</title>
        <authorList>
            <person name="Nagy L.G."/>
            <person name="Riley R."/>
            <person name="Tritt A."/>
            <person name="Adam C."/>
            <person name="Daum C."/>
            <person name="Floudas D."/>
            <person name="Sun H."/>
            <person name="Yadav J.S."/>
            <person name="Pangilinan J."/>
            <person name="Larsson K.H."/>
            <person name="Matsuura K."/>
            <person name="Barry K."/>
            <person name="Labutti K."/>
            <person name="Kuo R."/>
            <person name="Ohm R.A."/>
            <person name="Bhattacharya S.S."/>
            <person name="Shirouzu T."/>
            <person name="Yoshinaga Y."/>
            <person name="Martin F.M."/>
            <person name="Grigoriev I.V."/>
            <person name="Hibbett D.S."/>
        </authorList>
    </citation>
    <scope>NUCLEOTIDE SEQUENCE [LARGE SCALE GENOMIC DNA]</scope>
    <source>
        <strain evidence="2 3">HHB12029</strain>
    </source>
</reference>
<feature type="non-terminal residue" evidence="2">
    <location>
        <position position="1"/>
    </location>
</feature>
<keyword evidence="3" id="KW-1185">Reference proteome</keyword>
<name>A0A165BF34_EXIGL</name>
<dbReference type="Pfam" id="PF14223">
    <property type="entry name" value="Retrotran_gag_2"/>
    <property type="match status" value="1"/>
</dbReference>